<proteinExistence type="predicted"/>
<sequence length="254" mass="28703">MGAGNRGKGALGTRRDSRSRCHLHGHAYGGVNHTTARVPVIAHRDTEARTFTKVRRVELCVALILLFFGVSCLILGTMFVALYVDIRPMDSVGPIMLVVGAILFVLGTGVCCHVSSDRQLNRRSHSSYYYNRSPYRNYNHYNFSQYRPRFNSIPRSDWSELELRATTSASDSDQEIRFTGNTNRYMRRHSSQDSGQTVRLSVHAPLDQLPETDLDFSDEVGELDPESDLEETLRNITNNDEPPPTYEEVCGTRV</sequence>
<evidence type="ECO:0000313" key="3">
    <source>
        <dbReference type="Proteomes" id="UP000694865"/>
    </source>
</evidence>
<gene>
    <name evidence="4" type="primary">LOC102800569</name>
</gene>
<feature type="transmembrane region" description="Helical" evidence="2">
    <location>
        <begin position="95"/>
        <end position="114"/>
    </location>
</feature>
<evidence type="ECO:0000256" key="1">
    <source>
        <dbReference type="SAM" id="MobiDB-lite"/>
    </source>
</evidence>
<feature type="region of interest" description="Disordered" evidence="1">
    <location>
        <begin position="235"/>
        <end position="254"/>
    </location>
</feature>
<protein>
    <submittedName>
        <fullName evidence="4">Uncharacterized protein LOC102800569</fullName>
    </submittedName>
</protein>
<keyword evidence="3" id="KW-1185">Reference proteome</keyword>
<dbReference type="RefSeq" id="XP_006812479.1">
    <property type="nucleotide sequence ID" value="XM_006812416.1"/>
</dbReference>
<dbReference type="GeneID" id="102800569"/>
<dbReference type="Proteomes" id="UP000694865">
    <property type="component" value="Unplaced"/>
</dbReference>
<keyword evidence="2" id="KW-0812">Transmembrane</keyword>
<feature type="transmembrane region" description="Helical" evidence="2">
    <location>
        <begin position="59"/>
        <end position="83"/>
    </location>
</feature>
<evidence type="ECO:0000256" key="2">
    <source>
        <dbReference type="SAM" id="Phobius"/>
    </source>
</evidence>
<accession>A0ABM0LXI8</accession>
<organism evidence="3 4">
    <name type="scientific">Saccoglossus kowalevskii</name>
    <name type="common">Acorn worm</name>
    <dbReference type="NCBI Taxonomy" id="10224"/>
    <lineage>
        <taxon>Eukaryota</taxon>
        <taxon>Metazoa</taxon>
        <taxon>Hemichordata</taxon>
        <taxon>Enteropneusta</taxon>
        <taxon>Harrimaniidae</taxon>
        <taxon>Saccoglossus</taxon>
    </lineage>
</organism>
<name>A0ABM0LXI8_SACKO</name>
<reference evidence="4" key="1">
    <citation type="submission" date="2025-08" db="UniProtKB">
        <authorList>
            <consortium name="RefSeq"/>
        </authorList>
    </citation>
    <scope>IDENTIFICATION</scope>
    <source>
        <tissue evidence="4">Testes</tissue>
    </source>
</reference>
<keyword evidence="2" id="KW-1133">Transmembrane helix</keyword>
<keyword evidence="2" id="KW-0472">Membrane</keyword>
<evidence type="ECO:0000313" key="4">
    <source>
        <dbReference type="RefSeq" id="XP_006812479.1"/>
    </source>
</evidence>